<protein>
    <submittedName>
        <fullName evidence="8">Phosphatase PAP2 family protein</fullName>
    </submittedName>
</protein>
<comment type="caution">
    <text evidence="8">The sequence shown here is derived from an EMBL/GenBank/DDBJ whole genome shotgun (WGS) entry which is preliminary data.</text>
</comment>
<keyword evidence="2 6" id="KW-0812">Transmembrane</keyword>
<keyword evidence="3 6" id="KW-1133">Transmembrane helix</keyword>
<dbReference type="Proteomes" id="UP001152755">
    <property type="component" value="Unassembled WGS sequence"/>
</dbReference>
<dbReference type="Pfam" id="PF14378">
    <property type="entry name" value="PAP2_3"/>
    <property type="match status" value="1"/>
</dbReference>
<name>A0A9X4M247_9ACTN</name>
<feature type="region of interest" description="Disordered" evidence="5">
    <location>
        <begin position="1"/>
        <end position="24"/>
    </location>
</feature>
<evidence type="ECO:0000256" key="3">
    <source>
        <dbReference type="ARBA" id="ARBA00022989"/>
    </source>
</evidence>
<proteinExistence type="predicted"/>
<accession>A0A9X4M247</accession>
<keyword evidence="9" id="KW-1185">Reference proteome</keyword>
<dbReference type="AlphaFoldDB" id="A0A9X4M247"/>
<dbReference type="PANTHER" id="PTHR31310">
    <property type="match status" value="1"/>
</dbReference>
<organism evidence="8 9">
    <name type="scientific">Speluncibacter jeojiensis</name>
    <dbReference type="NCBI Taxonomy" id="2710754"/>
    <lineage>
        <taxon>Bacteria</taxon>
        <taxon>Bacillati</taxon>
        <taxon>Actinomycetota</taxon>
        <taxon>Actinomycetes</taxon>
        <taxon>Mycobacteriales</taxon>
        <taxon>Speluncibacteraceae</taxon>
        <taxon>Speluncibacter</taxon>
    </lineage>
</organism>
<dbReference type="Gene3D" id="1.20.144.10">
    <property type="entry name" value="Phosphatidic acid phosphatase type 2/haloperoxidase"/>
    <property type="match status" value="1"/>
</dbReference>
<dbReference type="EMBL" id="JANRHA010000009">
    <property type="protein sequence ID" value="MDG3015791.1"/>
    <property type="molecule type" value="Genomic_DNA"/>
</dbReference>
<dbReference type="InterPro" id="IPR052185">
    <property type="entry name" value="IPC_Synthase-Related"/>
</dbReference>
<feature type="transmembrane region" description="Helical" evidence="6">
    <location>
        <begin position="31"/>
        <end position="48"/>
    </location>
</feature>
<feature type="transmembrane region" description="Helical" evidence="6">
    <location>
        <begin position="324"/>
        <end position="341"/>
    </location>
</feature>
<feature type="transmembrane region" description="Helical" evidence="6">
    <location>
        <begin position="54"/>
        <end position="70"/>
    </location>
</feature>
<evidence type="ECO:0000256" key="4">
    <source>
        <dbReference type="ARBA" id="ARBA00023136"/>
    </source>
</evidence>
<evidence type="ECO:0000256" key="6">
    <source>
        <dbReference type="SAM" id="Phobius"/>
    </source>
</evidence>
<keyword evidence="4 6" id="KW-0472">Membrane</keyword>
<evidence type="ECO:0000256" key="5">
    <source>
        <dbReference type="SAM" id="MobiDB-lite"/>
    </source>
</evidence>
<feature type="domain" description="Inositolphosphotransferase Aur1/Ipt1" evidence="7">
    <location>
        <begin position="132"/>
        <end position="335"/>
    </location>
</feature>
<feature type="transmembrane region" description="Helical" evidence="6">
    <location>
        <begin position="171"/>
        <end position="189"/>
    </location>
</feature>
<dbReference type="GO" id="GO:0016020">
    <property type="term" value="C:membrane"/>
    <property type="evidence" value="ECO:0007669"/>
    <property type="project" value="UniProtKB-SubCell"/>
</dbReference>
<feature type="transmembrane region" description="Helical" evidence="6">
    <location>
        <begin position="271"/>
        <end position="294"/>
    </location>
</feature>
<dbReference type="SUPFAM" id="SSF48317">
    <property type="entry name" value="Acid phosphatase/Vanadium-dependent haloperoxidase"/>
    <property type="match status" value="1"/>
</dbReference>
<dbReference type="PANTHER" id="PTHR31310:SF7">
    <property type="entry name" value="PA-PHOSPHATASE RELATED-FAMILY PROTEIN DDB_G0268928"/>
    <property type="match status" value="1"/>
</dbReference>
<comment type="subcellular location">
    <subcellularLocation>
        <location evidence="1">Membrane</location>
        <topology evidence="1">Multi-pass membrane protein</topology>
    </subcellularLocation>
</comment>
<gene>
    <name evidence="8" type="ORF">NVS88_14610</name>
</gene>
<dbReference type="InterPro" id="IPR036938">
    <property type="entry name" value="PAP2/HPO_sf"/>
</dbReference>
<dbReference type="RefSeq" id="WP_277831864.1">
    <property type="nucleotide sequence ID" value="NZ_JAAIVF010000002.1"/>
</dbReference>
<evidence type="ECO:0000259" key="7">
    <source>
        <dbReference type="Pfam" id="PF14378"/>
    </source>
</evidence>
<reference evidence="8" key="1">
    <citation type="submission" date="2022-08" db="EMBL/GenBank/DDBJ databases">
        <title>Genome analysis of Corynebacteriales strain.</title>
        <authorList>
            <person name="Lee S.D."/>
        </authorList>
    </citation>
    <scope>NUCLEOTIDE SEQUENCE</scope>
    <source>
        <strain evidence="8">D3-21</strain>
    </source>
</reference>
<evidence type="ECO:0000256" key="2">
    <source>
        <dbReference type="ARBA" id="ARBA00022692"/>
    </source>
</evidence>
<sequence>MTELEEHASGSTPPDPGPDRPPRDLTKVRRIALATWLALVVLRLALLGVSFDRTQILLLIVPGLMVACIGRRRMVTVALDWLPFALLLVAYDLSRRVTSVIGLPVHWHLGPDADRAMFGEVPTVWLQSHLKTATPSWWEVIISAIYISFFIVPYAIAAVLWLRDRVVWRKYIYRFIVMSFLALVGYVLVPAAPPWAAARCTPAEVADGPSAPACMFESPAGVPDGGLLGPVHPHNPGAEPYVERLSNRGWDTLHFGAASTMVDSNQASSNLVAAIPSLHAGLTAMVMAFLWPLVRRRWRPLLAAYALGMAFALVYTGEHYITDILIGWALAAAVLVGFGWFDRWRERRRPTAAPTP</sequence>
<evidence type="ECO:0000313" key="8">
    <source>
        <dbReference type="EMBL" id="MDG3015791.1"/>
    </source>
</evidence>
<feature type="transmembrane region" description="Helical" evidence="6">
    <location>
        <begin position="301"/>
        <end position="318"/>
    </location>
</feature>
<feature type="transmembrane region" description="Helical" evidence="6">
    <location>
        <begin position="140"/>
        <end position="162"/>
    </location>
</feature>
<evidence type="ECO:0000313" key="9">
    <source>
        <dbReference type="Proteomes" id="UP001152755"/>
    </source>
</evidence>
<dbReference type="InterPro" id="IPR026841">
    <property type="entry name" value="Aur1/Ipt1"/>
</dbReference>
<evidence type="ECO:0000256" key="1">
    <source>
        <dbReference type="ARBA" id="ARBA00004141"/>
    </source>
</evidence>